<evidence type="ECO:0000313" key="3">
    <source>
        <dbReference type="EMBL" id="TID30777.1"/>
    </source>
</evidence>
<dbReference type="InterPro" id="IPR035969">
    <property type="entry name" value="Rab-GAP_TBC_sf"/>
</dbReference>
<proteinExistence type="predicted"/>
<dbReference type="InterPro" id="IPR000195">
    <property type="entry name" value="Rab-GAP-TBC_dom"/>
</dbReference>
<comment type="caution">
    <text evidence="3">The sequence shown here is derived from an EMBL/GenBank/DDBJ whole genome shotgun (WGS) entry which is preliminary data.</text>
</comment>
<evidence type="ECO:0000259" key="2">
    <source>
        <dbReference type="PROSITE" id="PS50086"/>
    </source>
</evidence>
<gene>
    <name evidence="3" type="ORF">CANINC_000693</name>
</gene>
<evidence type="ECO:0000256" key="1">
    <source>
        <dbReference type="SAM" id="MobiDB-lite"/>
    </source>
</evidence>
<dbReference type="GO" id="GO:0005096">
    <property type="term" value="F:GTPase activator activity"/>
    <property type="evidence" value="ECO:0007669"/>
    <property type="project" value="TreeGrafter"/>
</dbReference>
<accession>A0A4T0X6T2</accession>
<dbReference type="Gene3D" id="1.10.472.80">
    <property type="entry name" value="Ypt/Rab-GAP domain of gyp1p, domain 3"/>
    <property type="match status" value="1"/>
</dbReference>
<protein>
    <recommendedName>
        <fullName evidence="2">Rab-GAP TBC domain-containing protein</fullName>
    </recommendedName>
</protein>
<sequence>MHGLGIPHTRKASISTAISAASTTYGVLDFYAEDGNASTNVYDNSIDDGNDAALTDDNHSTNHRPLMISLLNSPLSNKKIDMFVNDEQSDSTSATDIETNTYTKNDLTDNTTSTGNIAPKGSASTSTNLRKSASSITKCETLEDITRSRAQLAKFKKTIAETLIIKDRTSSFSTPFRPKLKSVSLTLKNSIKNSDYDRYGFKKTNQYITMKDYNDWWDEYCPYLVRRKVKWIKFFEKNGLKFPESNTTSILSLEEESRRRFPTKSNEMAKFVKKGIPAEIRGDAWFSFVHGYERLNSNKDLYEKLVRESIDLVTENTDAIEKDLHRTFPDNIYFKNVGDNKESPMLTTLRRILKVFSIYKPSIGYCQSLNFIAGLLLIFLNEEKTFWMLVIICERFLPGVHEHNLEGLAVNQGMLMLCLKQHLPDVWKIIMENDMEDDEIVAFEKELAENGINENDTSYLYFLPTLTFCTTSWFMSLFIGVLPIETTLRVWDIIFYENSKTIFQVSLGIFKMLDPELKKLYNKAHTNSNGVLDSDLASRLTQNHSSSSLQDSYNKDLFSSDLFQMIQNTPKRIINVNLFIEECYRHDSSSFSKLSQQEINRCHEFVISSRERHAALVEKRNELGMSHAERKQLLRQDRKSGPLPLWTGQHHTKGLKTAYWNVGLNRRLRKIYSKGNIPYN</sequence>
<dbReference type="FunFam" id="1.10.8.270:FF:000026">
    <property type="entry name" value="TBC (Tre-2/Bub2/Cdc16) domain family"/>
    <property type="match status" value="1"/>
</dbReference>
<dbReference type="PANTHER" id="PTHR47219">
    <property type="entry name" value="RAB GTPASE-ACTIVATING PROTEIN 1-LIKE"/>
    <property type="match status" value="1"/>
</dbReference>
<dbReference type="OrthoDB" id="294251at2759"/>
<dbReference type="Gene3D" id="1.10.8.270">
    <property type="entry name" value="putative rabgap domain of human tbc1 domain family member 14 like domains"/>
    <property type="match status" value="1"/>
</dbReference>
<dbReference type="SMART" id="SM00164">
    <property type="entry name" value="TBC"/>
    <property type="match status" value="1"/>
</dbReference>
<dbReference type="GO" id="GO:0030427">
    <property type="term" value="C:site of polarized growth"/>
    <property type="evidence" value="ECO:0007669"/>
    <property type="project" value="UniProtKB-ARBA"/>
</dbReference>
<dbReference type="PANTHER" id="PTHR47219:SF20">
    <property type="entry name" value="TBC1 DOMAIN FAMILY MEMBER 2B"/>
    <property type="match status" value="1"/>
</dbReference>
<dbReference type="GO" id="GO:0031267">
    <property type="term" value="F:small GTPase binding"/>
    <property type="evidence" value="ECO:0007669"/>
    <property type="project" value="TreeGrafter"/>
</dbReference>
<feature type="region of interest" description="Disordered" evidence="1">
    <location>
        <begin position="106"/>
        <end position="129"/>
    </location>
</feature>
<dbReference type="Proteomes" id="UP000307173">
    <property type="component" value="Unassembled WGS sequence"/>
</dbReference>
<dbReference type="PROSITE" id="PS50086">
    <property type="entry name" value="TBC_RABGAP"/>
    <property type="match status" value="1"/>
</dbReference>
<dbReference type="STRING" id="52247.A0A4T0X6T2"/>
<dbReference type="AlphaFoldDB" id="A0A4T0X6T2"/>
<dbReference type="SUPFAM" id="SSF47923">
    <property type="entry name" value="Ypt/Rab-GAP domain of gyp1p"/>
    <property type="match status" value="2"/>
</dbReference>
<organism evidence="3 4">
    <name type="scientific">Pichia inconspicua</name>
    <dbReference type="NCBI Taxonomy" id="52247"/>
    <lineage>
        <taxon>Eukaryota</taxon>
        <taxon>Fungi</taxon>
        <taxon>Dikarya</taxon>
        <taxon>Ascomycota</taxon>
        <taxon>Saccharomycotina</taxon>
        <taxon>Pichiomycetes</taxon>
        <taxon>Pichiales</taxon>
        <taxon>Pichiaceae</taxon>
        <taxon>Pichia</taxon>
    </lineage>
</organism>
<keyword evidence="4" id="KW-1185">Reference proteome</keyword>
<feature type="domain" description="Rab-GAP TBC" evidence="2">
    <location>
        <begin position="275"/>
        <end position="498"/>
    </location>
</feature>
<evidence type="ECO:0000313" key="4">
    <source>
        <dbReference type="Proteomes" id="UP000307173"/>
    </source>
</evidence>
<dbReference type="InterPro" id="IPR050302">
    <property type="entry name" value="Rab_GAP_TBC_domain"/>
</dbReference>
<dbReference type="EMBL" id="SELW01000121">
    <property type="protein sequence ID" value="TID30777.1"/>
    <property type="molecule type" value="Genomic_DNA"/>
</dbReference>
<dbReference type="Pfam" id="PF00566">
    <property type="entry name" value="RabGAP-TBC"/>
    <property type="match status" value="2"/>
</dbReference>
<name>A0A4T0X6T2_9ASCO</name>
<reference evidence="3 4" key="1">
    <citation type="journal article" date="2019" name="Front. Genet.">
        <title>Whole-Genome Sequencing of the Opportunistic Yeast Pathogen Candida inconspicua Uncovers Its Hybrid Origin.</title>
        <authorList>
            <person name="Mixao V."/>
            <person name="Hansen A.P."/>
            <person name="Saus E."/>
            <person name="Boekhout T."/>
            <person name="Lass-Florl C."/>
            <person name="Gabaldon T."/>
        </authorList>
    </citation>
    <scope>NUCLEOTIDE SEQUENCE [LARGE SCALE GENOMIC DNA]</scope>
    <source>
        <strain evidence="3 4">CBS 180</strain>
    </source>
</reference>